<protein>
    <submittedName>
        <fullName evidence="1">Uncharacterized protein</fullName>
    </submittedName>
</protein>
<accession>A0A412YIH4</accession>
<comment type="caution">
    <text evidence="1">The sequence shown here is derived from an EMBL/GenBank/DDBJ whole genome shotgun (WGS) entry which is preliminary data.</text>
</comment>
<dbReference type="EMBL" id="QRZF01000002">
    <property type="protein sequence ID" value="RGV57233.1"/>
    <property type="molecule type" value="Genomic_DNA"/>
</dbReference>
<dbReference type="AlphaFoldDB" id="A0A412YIH4"/>
<name>A0A412YIH4_9BACE</name>
<evidence type="ECO:0000313" key="1">
    <source>
        <dbReference type="EMBL" id="RGV57233.1"/>
    </source>
</evidence>
<sequence length="152" mass="17491">MNNNELYKHPFDDLSIAQNIQVQIVNESDELQKIDNALNTYIINNLRFNLIDKKNKLESSINHLVEERDNHLNKSLSSTLDIFDNEVNNNTISCESLGYKALTSIASFIITHQIAFKNSIEVQVKLSRILSKGISKEIQNVLNPLNQHQKEW</sequence>
<evidence type="ECO:0000313" key="2">
    <source>
        <dbReference type="Proteomes" id="UP000283850"/>
    </source>
</evidence>
<dbReference type="Proteomes" id="UP000283850">
    <property type="component" value="Unassembled WGS sequence"/>
</dbReference>
<gene>
    <name evidence="1" type="ORF">DWW10_04055</name>
</gene>
<reference evidence="1 2" key="1">
    <citation type="submission" date="2018-08" db="EMBL/GenBank/DDBJ databases">
        <title>A genome reference for cultivated species of the human gut microbiota.</title>
        <authorList>
            <person name="Zou Y."/>
            <person name="Xue W."/>
            <person name="Luo G."/>
        </authorList>
    </citation>
    <scope>NUCLEOTIDE SEQUENCE [LARGE SCALE GENOMIC DNA]</scope>
    <source>
        <strain evidence="1 2">AF14-32</strain>
    </source>
</reference>
<organism evidence="1 2">
    <name type="scientific">Bacteroides intestinalis</name>
    <dbReference type="NCBI Taxonomy" id="329854"/>
    <lineage>
        <taxon>Bacteria</taxon>
        <taxon>Pseudomonadati</taxon>
        <taxon>Bacteroidota</taxon>
        <taxon>Bacteroidia</taxon>
        <taxon>Bacteroidales</taxon>
        <taxon>Bacteroidaceae</taxon>
        <taxon>Bacteroides</taxon>
    </lineage>
</organism>
<dbReference type="RefSeq" id="WP_118420882.1">
    <property type="nucleotide sequence ID" value="NZ_QRZF01000002.1"/>
</dbReference>
<proteinExistence type="predicted"/>